<gene>
    <name evidence="1" type="ORF">SAMN06265377_2079</name>
</gene>
<keyword evidence="2" id="KW-1185">Reference proteome</keyword>
<proteinExistence type="predicted"/>
<dbReference type="AlphaFoldDB" id="A0A285MST0"/>
<dbReference type="OrthoDB" id="1145224at2"/>
<reference evidence="2" key="1">
    <citation type="submission" date="2017-09" db="EMBL/GenBank/DDBJ databases">
        <authorList>
            <person name="Varghese N."/>
            <person name="Submissions S."/>
        </authorList>
    </citation>
    <scope>NUCLEOTIDE SEQUENCE [LARGE SCALE GENOMIC DNA]</scope>
    <source>
        <strain evidence="2">DSM 25885</strain>
    </source>
</reference>
<evidence type="ECO:0000313" key="1">
    <source>
        <dbReference type="EMBL" id="SNZ00259.1"/>
    </source>
</evidence>
<sequence length="116" mass="13930">MCKSLKILSQTKNGMLTFCNSSKLFQLVFNNLCFELYEWELEAFKSYIAQLDVSYWEKEFKNWIHERKIPISVGEKHFIILVSKSEIHEIKRLLTLQLNQVELLSYSDINYRFIEN</sequence>
<name>A0A285MST0_9FLAO</name>
<dbReference type="InterPro" id="IPR046508">
    <property type="entry name" value="DUF6686"/>
</dbReference>
<organism evidence="1 2">
    <name type="scientific">Flagellimonas pacifica</name>
    <dbReference type="NCBI Taxonomy" id="1247520"/>
    <lineage>
        <taxon>Bacteria</taxon>
        <taxon>Pseudomonadati</taxon>
        <taxon>Bacteroidota</taxon>
        <taxon>Flavobacteriia</taxon>
        <taxon>Flavobacteriales</taxon>
        <taxon>Flavobacteriaceae</taxon>
        <taxon>Flagellimonas</taxon>
    </lineage>
</organism>
<evidence type="ECO:0000313" key="2">
    <source>
        <dbReference type="Proteomes" id="UP000219048"/>
    </source>
</evidence>
<dbReference type="Proteomes" id="UP000219048">
    <property type="component" value="Unassembled WGS sequence"/>
</dbReference>
<accession>A0A285MST0</accession>
<protein>
    <submittedName>
        <fullName evidence="1">Uncharacterized protein</fullName>
    </submittedName>
</protein>
<dbReference type="Pfam" id="PF20391">
    <property type="entry name" value="DUF6686"/>
    <property type="match status" value="1"/>
</dbReference>
<dbReference type="EMBL" id="OBEH01000003">
    <property type="protein sequence ID" value="SNZ00259.1"/>
    <property type="molecule type" value="Genomic_DNA"/>
</dbReference>
<dbReference type="RefSeq" id="WP_097045743.1">
    <property type="nucleotide sequence ID" value="NZ_OBEH01000003.1"/>
</dbReference>